<dbReference type="InterPro" id="IPR032710">
    <property type="entry name" value="NTF2-like_dom_sf"/>
</dbReference>
<keyword evidence="2" id="KW-0413">Isomerase</keyword>
<protein>
    <submittedName>
        <fullName evidence="2">Ketosteroid isomerase</fullName>
    </submittedName>
</protein>
<dbReference type="RefSeq" id="WP_038021117.1">
    <property type="nucleotide sequence ID" value="NZ_JPKR02000003.1"/>
</dbReference>
<sequence length="131" mass="14725">MSQLCSEFPAWLSHALTALKNQDIPGWMAIYTEDATHQFPFAPPGAPVRLQGKAQIQAYMQQLPQLLQFGQLTDIRVRETGDEIIAEAVGHHTRLPGGEPLTINYVWFITLKQGKVSSFTDYMNPLQLTEL</sequence>
<dbReference type="InterPro" id="IPR037401">
    <property type="entry name" value="SnoaL-like"/>
</dbReference>
<dbReference type="Gene3D" id="3.10.450.50">
    <property type="match status" value="1"/>
</dbReference>
<organism evidence="2 3">
    <name type="scientific">Tatumella morbirosei</name>
    <dbReference type="NCBI Taxonomy" id="642227"/>
    <lineage>
        <taxon>Bacteria</taxon>
        <taxon>Pseudomonadati</taxon>
        <taxon>Pseudomonadota</taxon>
        <taxon>Gammaproteobacteria</taxon>
        <taxon>Enterobacterales</taxon>
        <taxon>Erwiniaceae</taxon>
        <taxon>Tatumella</taxon>
    </lineage>
</organism>
<reference evidence="2" key="1">
    <citation type="submission" date="2014-12" db="EMBL/GenBank/DDBJ databases">
        <title>The draft genome of the Tatumella morbirosei type strain, LMG23360T isolated from pineapple rot.</title>
        <authorList>
            <person name="Smits T.H."/>
            <person name="Palmer M."/>
            <person name="Venter S.N."/>
            <person name="Duffy B."/>
            <person name="Steenkamp E.T."/>
            <person name="Chan W.Y."/>
            <person name="Coutinho T.A."/>
            <person name="Coetzee M.P."/>
            <person name="De Maayer P."/>
        </authorList>
    </citation>
    <scope>NUCLEOTIDE SEQUENCE [LARGE SCALE GENOMIC DNA]</scope>
    <source>
        <strain evidence="2">LMG 23360</strain>
    </source>
</reference>
<gene>
    <name evidence="2" type="ORF">HA49_14275</name>
</gene>
<dbReference type="eggNOG" id="COG3631">
    <property type="taxonomic scope" value="Bacteria"/>
</dbReference>
<keyword evidence="3" id="KW-1185">Reference proteome</keyword>
<evidence type="ECO:0000313" key="3">
    <source>
        <dbReference type="Proteomes" id="UP000029577"/>
    </source>
</evidence>
<dbReference type="EMBL" id="JPKR02000003">
    <property type="protein sequence ID" value="KGD71969.1"/>
    <property type="molecule type" value="Genomic_DNA"/>
</dbReference>
<dbReference type="STRING" id="642227.HA49_14275"/>
<comment type="caution">
    <text evidence="2">The sequence shown here is derived from an EMBL/GenBank/DDBJ whole genome shotgun (WGS) entry which is preliminary data.</text>
</comment>
<dbReference type="SUPFAM" id="SSF54427">
    <property type="entry name" value="NTF2-like"/>
    <property type="match status" value="1"/>
</dbReference>
<dbReference type="OrthoDB" id="117900at2"/>
<dbReference type="Proteomes" id="UP000029577">
    <property type="component" value="Unassembled WGS sequence"/>
</dbReference>
<accession>A0A095T613</accession>
<evidence type="ECO:0000313" key="2">
    <source>
        <dbReference type="EMBL" id="KGD71969.1"/>
    </source>
</evidence>
<dbReference type="AlphaFoldDB" id="A0A095T613"/>
<evidence type="ECO:0000259" key="1">
    <source>
        <dbReference type="Pfam" id="PF12680"/>
    </source>
</evidence>
<proteinExistence type="predicted"/>
<dbReference type="Pfam" id="PF12680">
    <property type="entry name" value="SnoaL_2"/>
    <property type="match status" value="1"/>
</dbReference>
<dbReference type="GO" id="GO:0016853">
    <property type="term" value="F:isomerase activity"/>
    <property type="evidence" value="ECO:0007669"/>
    <property type="project" value="UniProtKB-KW"/>
</dbReference>
<feature type="domain" description="SnoaL-like" evidence="1">
    <location>
        <begin position="16"/>
        <end position="117"/>
    </location>
</feature>
<name>A0A095T613_9GAMM</name>